<dbReference type="Pfam" id="PF00196">
    <property type="entry name" value="GerE"/>
    <property type="match status" value="1"/>
</dbReference>
<dbReference type="PROSITE" id="PS50043">
    <property type="entry name" value="HTH_LUXR_2"/>
    <property type="match status" value="1"/>
</dbReference>
<evidence type="ECO:0000256" key="1">
    <source>
        <dbReference type="ARBA" id="ARBA00023015"/>
    </source>
</evidence>
<sequence>MASTLDQTLEIIARIDRAVTPEEICDGLTSFTARFGLGSMIAGTMPSPTDRRRQQEQHLLLSGFPDGWMDRYLSQNYVHIDPVIRRIQSDLAPFEWSQALPYISSRTASVAHRMFGEAREHRLATGFAVPLITPDGAIAAISFGGERLELPPEAPGMISMIGSYAIGRAIELRSREARRRDAGLTPREIECLKWAADGKTEWEISVILTISEHTADKHLANAQRKLRAANRAQAIANAMRLGLIL</sequence>
<dbReference type="CDD" id="cd06170">
    <property type="entry name" value="LuxR_C_like"/>
    <property type="match status" value="1"/>
</dbReference>
<dbReference type="Pfam" id="PF03472">
    <property type="entry name" value="Autoind_bind"/>
    <property type="match status" value="1"/>
</dbReference>
<dbReference type="PANTHER" id="PTHR44688:SF16">
    <property type="entry name" value="DNA-BINDING TRANSCRIPTIONAL ACTIVATOR DEVR_DOSR"/>
    <property type="match status" value="1"/>
</dbReference>
<evidence type="ECO:0000259" key="4">
    <source>
        <dbReference type="PROSITE" id="PS50043"/>
    </source>
</evidence>
<reference evidence="5 6" key="1">
    <citation type="submission" date="2020-07" db="EMBL/GenBank/DDBJ databases">
        <title>Stappia sp., F7233, whole genome shotgun sequencing project.</title>
        <authorList>
            <person name="Jiang S."/>
            <person name="Liu Z.W."/>
            <person name="Du Z.J."/>
        </authorList>
    </citation>
    <scope>NUCLEOTIDE SEQUENCE [LARGE SCALE GENOMIC DNA]</scope>
    <source>
        <strain evidence="5 6">F7233</strain>
    </source>
</reference>
<dbReference type="EMBL" id="JACFXV010000065">
    <property type="protein sequence ID" value="MBA5778997.1"/>
    <property type="molecule type" value="Genomic_DNA"/>
</dbReference>
<dbReference type="Gene3D" id="3.30.450.80">
    <property type="entry name" value="Transcription factor LuxR-like, autoinducer-binding domain"/>
    <property type="match status" value="1"/>
</dbReference>
<dbReference type="InterPro" id="IPR036388">
    <property type="entry name" value="WH-like_DNA-bd_sf"/>
</dbReference>
<dbReference type="SUPFAM" id="SSF75516">
    <property type="entry name" value="Pheromone-binding domain of LuxR-like quorum-sensing transcription factors"/>
    <property type="match status" value="1"/>
</dbReference>
<proteinExistence type="predicted"/>
<dbReference type="GO" id="GO:0003677">
    <property type="term" value="F:DNA binding"/>
    <property type="evidence" value="ECO:0007669"/>
    <property type="project" value="UniProtKB-KW"/>
</dbReference>
<organism evidence="5 6">
    <name type="scientific">Stappia albiluteola</name>
    <dbReference type="NCBI Taxonomy" id="2758565"/>
    <lineage>
        <taxon>Bacteria</taxon>
        <taxon>Pseudomonadati</taxon>
        <taxon>Pseudomonadota</taxon>
        <taxon>Alphaproteobacteria</taxon>
        <taxon>Hyphomicrobiales</taxon>
        <taxon>Stappiaceae</taxon>
        <taxon>Stappia</taxon>
    </lineage>
</organism>
<keyword evidence="1" id="KW-0805">Transcription regulation</keyword>
<evidence type="ECO:0000313" key="6">
    <source>
        <dbReference type="Proteomes" id="UP000541109"/>
    </source>
</evidence>
<feature type="domain" description="HTH luxR-type" evidence="4">
    <location>
        <begin position="177"/>
        <end position="242"/>
    </location>
</feature>
<comment type="caution">
    <text evidence="5">The sequence shown here is derived from an EMBL/GenBank/DDBJ whole genome shotgun (WGS) entry which is preliminary data.</text>
</comment>
<gene>
    <name evidence="5" type="ORF">H2509_17860</name>
</gene>
<dbReference type="Proteomes" id="UP000541109">
    <property type="component" value="Unassembled WGS sequence"/>
</dbReference>
<dbReference type="RefSeq" id="WP_182167831.1">
    <property type="nucleotide sequence ID" value="NZ_JACFXV010000065.1"/>
</dbReference>
<evidence type="ECO:0000256" key="3">
    <source>
        <dbReference type="ARBA" id="ARBA00023163"/>
    </source>
</evidence>
<keyword evidence="6" id="KW-1185">Reference proteome</keyword>
<dbReference type="InterPro" id="IPR005143">
    <property type="entry name" value="TF_LuxR_autoind-bd_dom"/>
</dbReference>
<dbReference type="PRINTS" id="PR00038">
    <property type="entry name" value="HTHLUXR"/>
</dbReference>
<keyword evidence="2" id="KW-0238">DNA-binding</keyword>
<evidence type="ECO:0000313" key="5">
    <source>
        <dbReference type="EMBL" id="MBA5778997.1"/>
    </source>
</evidence>
<keyword evidence="3" id="KW-0804">Transcription</keyword>
<evidence type="ECO:0000256" key="2">
    <source>
        <dbReference type="ARBA" id="ARBA00023125"/>
    </source>
</evidence>
<dbReference type="InterPro" id="IPR016032">
    <property type="entry name" value="Sig_transdc_resp-reg_C-effctor"/>
</dbReference>
<dbReference type="InterPro" id="IPR036693">
    <property type="entry name" value="TF_LuxR_autoind-bd_dom_sf"/>
</dbReference>
<dbReference type="GO" id="GO:0006355">
    <property type="term" value="P:regulation of DNA-templated transcription"/>
    <property type="evidence" value="ECO:0007669"/>
    <property type="project" value="InterPro"/>
</dbReference>
<name>A0A839AJQ3_9HYPH</name>
<dbReference type="AlphaFoldDB" id="A0A839AJQ3"/>
<dbReference type="PANTHER" id="PTHR44688">
    <property type="entry name" value="DNA-BINDING TRANSCRIPTIONAL ACTIVATOR DEVR_DOSR"/>
    <property type="match status" value="1"/>
</dbReference>
<protein>
    <submittedName>
        <fullName evidence="5">LuxR family transcriptional regulator</fullName>
    </submittedName>
</protein>
<dbReference type="InterPro" id="IPR000792">
    <property type="entry name" value="Tscrpt_reg_LuxR_C"/>
</dbReference>
<dbReference type="Gene3D" id="1.10.10.10">
    <property type="entry name" value="Winged helix-like DNA-binding domain superfamily/Winged helix DNA-binding domain"/>
    <property type="match status" value="1"/>
</dbReference>
<accession>A0A839AJQ3</accession>
<dbReference type="SUPFAM" id="SSF46894">
    <property type="entry name" value="C-terminal effector domain of the bipartite response regulators"/>
    <property type="match status" value="1"/>
</dbReference>
<dbReference type="SMART" id="SM00421">
    <property type="entry name" value="HTH_LUXR"/>
    <property type="match status" value="1"/>
</dbReference>